<evidence type="ECO:0000256" key="1">
    <source>
        <dbReference type="ARBA" id="ARBA00004141"/>
    </source>
</evidence>
<evidence type="ECO:0000256" key="3">
    <source>
        <dbReference type="ARBA" id="ARBA00022448"/>
    </source>
</evidence>
<dbReference type="PANTHER" id="PTHR19139">
    <property type="entry name" value="AQUAPORIN TRANSPORTER"/>
    <property type="match status" value="1"/>
</dbReference>
<keyword evidence="5 8" id="KW-1133">Transmembrane helix</keyword>
<dbReference type="SUPFAM" id="SSF81338">
    <property type="entry name" value="Aquaporin-like"/>
    <property type="match status" value="1"/>
</dbReference>
<dbReference type="FunFam" id="1.20.1080.10:FF:000019">
    <property type="entry name" value="AQuaPorin or aquaglyceroporin related"/>
    <property type="match status" value="1"/>
</dbReference>
<evidence type="ECO:0000313" key="9">
    <source>
        <dbReference type="Proteomes" id="UP000085678"/>
    </source>
</evidence>
<feature type="transmembrane region" description="Helical" evidence="8">
    <location>
        <begin position="209"/>
        <end position="229"/>
    </location>
</feature>
<dbReference type="Pfam" id="PF00230">
    <property type="entry name" value="MIP"/>
    <property type="match status" value="1"/>
</dbReference>
<organism evidence="9 10">
    <name type="scientific">Lingula anatina</name>
    <name type="common">Brachiopod</name>
    <name type="synonym">Lingula unguis</name>
    <dbReference type="NCBI Taxonomy" id="7574"/>
    <lineage>
        <taxon>Eukaryota</taxon>
        <taxon>Metazoa</taxon>
        <taxon>Spiralia</taxon>
        <taxon>Lophotrochozoa</taxon>
        <taxon>Brachiopoda</taxon>
        <taxon>Linguliformea</taxon>
        <taxon>Lingulata</taxon>
        <taxon>Lingulida</taxon>
        <taxon>Linguloidea</taxon>
        <taxon>Lingulidae</taxon>
        <taxon>Lingula</taxon>
    </lineage>
</organism>
<dbReference type="GeneID" id="106178790"/>
<evidence type="ECO:0000256" key="8">
    <source>
        <dbReference type="SAM" id="Phobius"/>
    </source>
</evidence>
<dbReference type="PANTHER" id="PTHR19139:SF284">
    <property type="entry name" value="AQUAPORIN"/>
    <property type="match status" value="1"/>
</dbReference>
<evidence type="ECO:0000313" key="11">
    <source>
        <dbReference type="RefSeq" id="XP_023933688.1"/>
    </source>
</evidence>
<keyword evidence="4 7" id="KW-0812">Transmembrane</keyword>
<keyword evidence="9" id="KW-1185">Reference proteome</keyword>
<keyword evidence="6 8" id="KW-0472">Membrane</keyword>
<comment type="subcellular location">
    <subcellularLocation>
        <location evidence="1">Membrane</location>
        <topology evidence="1">Multi-pass membrane protein</topology>
    </subcellularLocation>
</comment>
<keyword evidence="3 7" id="KW-0813">Transport</keyword>
<evidence type="ECO:0000313" key="10">
    <source>
        <dbReference type="RefSeq" id="XP_013417580.1"/>
    </source>
</evidence>
<dbReference type="Gene3D" id="1.20.1080.10">
    <property type="entry name" value="Glycerol uptake facilitator protein"/>
    <property type="match status" value="1"/>
</dbReference>
<evidence type="ECO:0000256" key="4">
    <source>
        <dbReference type="ARBA" id="ARBA00022692"/>
    </source>
</evidence>
<dbReference type="CDD" id="cd00333">
    <property type="entry name" value="MIP"/>
    <property type="match status" value="1"/>
</dbReference>
<feature type="transmembrane region" description="Helical" evidence="8">
    <location>
        <begin position="176"/>
        <end position="202"/>
    </location>
</feature>
<feature type="transmembrane region" description="Helical" evidence="8">
    <location>
        <begin position="258"/>
        <end position="279"/>
    </location>
</feature>
<dbReference type="AlphaFoldDB" id="A0A1S3K4M4"/>
<evidence type="ECO:0000256" key="5">
    <source>
        <dbReference type="ARBA" id="ARBA00022989"/>
    </source>
</evidence>
<evidence type="ECO:0000256" key="6">
    <source>
        <dbReference type="ARBA" id="ARBA00023136"/>
    </source>
</evidence>
<reference evidence="10 11" key="1">
    <citation type="submission" date="2025-04" db="UniProtKB">
        <authorList>
            <consortium name="RefSeq"/>
        </authorList>
    </citation>
    <scope>IDENTIFICATION</scope>
    <source>
        <tissue evidence="10 11">Gonads</tissue>
    </source>
</reference>
<dbReference type="GO" id="GO:0005886">
    <property type="term" value="C:plasma membrane"/>
    <property type="evidence" value="ECO:0007669"/>
    <property type="project" value="TreeGrafter"/>
</dbReference>
<dbReference type="InterPro" id="IPR034294">
    <property type="entry name" value="Aquaporin_transptr"/>
</dbReference>
<dbReference type="PROSITE" id="PS00221">
    <property type="entry name" value="MIP"/>
    <property type="match status" value="1"/>
</dbReference>
<dbReference type="RefSeq" id="XP_013417580.1">
    <property type="nucleotide sequence ID" value="XM_013562126.2"/>
</dbReference>
<dbReference type="RefSeq" id="XP_023933688.1">
    <property type="nucleotide sequence ID" value="XM_024077920.1"/>
</dbReference>
<dbReference type="OMA" id="SVEVAMC"/>
<dbReference type="GO" id="GO:0015250">
    <property type="term" value="F:water channel activity"/>
    <property type="evidence" value="ECO:0007669"/>
    <property type="project" value="TreeGrafter"/>
</dbReference>
<dbReference type="InterPro" id="IPR022357">
    <property type="entry name" value="MIP_CS"/>
</dbReference>
<feature type="transmembrane region" description="Helical" evidence="8">
    <location>
        <begin position="60"/>
        <end position="84"/>
    </location>
</feature>
<dbReference type="PRINTS" id="PR00783">
    <property type="entry name" value="MINTRINSICP"/>
</dbReference>
<dbReference type="STRING" id="7574.A0A1S3K4M4"/>
<evidence type="ECO:0000256" key="2">
    <source>
        <dbReference type="ARBA" id="ARBA00006175"/>
    </source>
</evidence>
<dbReference type="InterPro" id="IPR000425">
    <property type="entry name" value="MIP"/>
</dbReference>
<evidence type="ECO:0000256" key="7">
    <source>
        <dbReference type="RuleBase" id="RU000477"/>
    </source>
</evidence>
<comment type="similarity">
    <text evidence="2 7">Belongs to the MIP/aquaporin (TC 1.A.8) family.</text>
</comment>
<dbReference type="InterPro" id="IPR023271">
    <property type="entry name" value="Aquaporin-like"/>
</dbReference>
<proteinExistence type="inferred from homology"/>
<feature type="transmembrane region" description="Helical" evidence="8">
    <location>
        <begin position="90"/>
        <end position="111"/>
    </location>
</feature>
<dbReference type="OrthoDB" id="3222at2759"/>
<protein>
    <submittedName>
        <fullName evidence="10 11">Aquaporin-8</fullName>
    </submittedName>
</protein>
<dbReference type="Proteomes" id="UP000085678">
    <property type="component" value="Unplaced"/>
</dbReference>
<name>A0A1S3K4M4_LINAN</name>
<dbReference type="KEGG" id="lak:106178790"/>
<accession>A0A1S3K4M4</accession>
<sequence length="289" mass="30550">MTSHALERFLLSDKRDKRAYESLPSDPSHAKDGNNMSAEKEHLINESGGEATEQDVVEKYVLPGCAEFVATLLFVFVGCMAAVGTGSGPIVNVALAHGLTIALVVASFGHISGAHVNPAVTLGIVIAGGITLPVAVVYLFAQLLGGMVGAGFVRLLSPVELFNMTNGGAQTINPSVVTWGTAIGCEIFLTIVLVFTILMVAVDSKTNKTLAPIIIGVAVVVCILAGGWLSGASMNPARTFGPAVAVTSYNPDIWKYHYIYWVGPFLGACVSGLLYRLVFASPDKRVWRR</sequence>
<feature type="transmembrane region" description="Helical" evidence="8">
    <location>
        <begin position="123"/>
        <end position="156"/>
    </location>
</feature>
<gene>
    <name evidence="10 11" type="primary">LOC106178790</name>
</gene>